<dbReference type="HOGENOM" id="CLU_008539_6_1_10"/>
<keyword evidence="1" id="KW-0597">Phosphoprotein</keyword>
<dbReference type="PANTHER" id="PTHR11596:SF5">
    <property type="entry name" value="ALKALINE PHOSPHATASE"/>
    <property type="match status" value="1"/>
</dbReference>
<feature type="chain" id="PRO_5004223875" evidence="5">
    <location>
        <begin position="26"/>
        <end position="444"/>
    </location>
</feature>
<keyword evidence="3" id="KW-0862">Zinc</keyword>
<dbReference type="EMBL" id="CP000108">
    <property type="protein sequence ID" value="ABB28053.1"/>
    <property type="molecule type" value="Genomic_DNA"/>
</dbReference>
<evidence type="ECO:0000256" key="1">
    <source>
        <dbReference type="ARBA" id="ARBA00022553"/>
    </source>
</evidence>
<dbReference type="KEGG" id="cch:Cag_0787"/>
<comment type="similarity">
    <text evidence="4">Belongs to the alkaline phosphatase family.</text>
</comment>
<keyword evidence="6" id="KW-0378">Hydrolase</keyword>
<dbReference type="InterPro" id="IPR017850">
    <property type="entry name" value="Alkaline_phosphatase_core_sf"/>
</dbReference>
<keyword evidence="3" id="KW-0479">Metal-binding</keyword>
<feature type="binding site" evidence="3">
    <location>
        <position position="46"/>
    </location>
    <ligand>
        <name>Mg(2+)</name>
        <dbReference type="ChEBI" id="CHEBI:18420"/>
    </ligand>
</feature>
<keyword evidence="5" id="KW-0732">Signal</keyword>
<evidence type="ECO:0000256" key="2">
    <source>
        <dbReference type="PIRSR" id="PIRSR601952-1"/>
    </source>
</evidence>
<comment type="cofactor">
    <cofactor evidence="3">
        <name>Zn(2+)</name>
        <dbReference type="ChEBI" id="CHEBI:29105"/>
    </cofactor>
    <text evidence="3">Binds 2 Zn(2+) ions.</text>
</comment>
<organism evidence="6">
    <name type="scientific">Chlorobium chlorochromatii (strain CaD3)</name>
    <dbReference type="NCBI Taxonomy" id="340177"/>
    <lineage>
        <taxon>Bacteria</taxon>
        <taxon>Pseudomonadati</taxon>
        <taxon>Chlorobiota</taxon>
        <taxon>Chlorobiia</taxon>
        <taxon>Chlorobiales</taxon>
        <taxon>Chlorobiaceae</taxon>
        <taxon>Chlorobium/Pelodictyon group</taxon>
        <taxon>Chlorobium</taxon>
    </lineage>
</organism>
<feature type="active site" description="Phosphoserine intermediate" evidence="2">
    <location>
        <position position="90"/>
    </location>
</feature>
<evidence type="ECO:0000256" key="5">
    <source>
        <dbReference type="SAM" id="SignalP"/>
    </source>
</evidence>
<dbReference type="SUPFAM" id="SSF53649">
    <property type="entry name" value="Alkaline phosphatase-like"/>
    <property type="match status" value="1"/>
</dbReference>
<feature type="binding site" evidence="3">
    <location>
        <position position="337"/>
    </location>
    <ligand>
        <name>Zn(2+)</name>
        <dbReference type="ChEBI" id="CHEBI:29105"/>
        <label>2</label>
    </ligand>
</feature>
<dbReference type="Pfam" id="PF00245">
    <property type="entry name" value="Alk_phosphatase"/>
    <property type="match status" value="1"/>
</dbReference>
<comment type="cofactor">
    <cofactor evidence="3">
        <name>Mg(2+)</name>
        <dbReference type="ChEBI" id="CHEBI:18420"/>
    </cofactor>
    <text evidence="3">Binds 1 Mg(2+) ion.</text>
</comment>
<dbReference type="AlphaFoldDB" id="Q3ASH2"/>
<evidence type="ECO:0000313" key="6">
    <source>
        <dbReference type="EMBL" id="ABB28053.1"/>
    </source>
</evidence>
<proteinExistence type="inferred from homology"/>
<dbReference type="EC" id="3.1.3.1" evidence="6"/>
<dbReference type="SMART" id="SM00098">
    <property type="entry name" value="alkPPc"/>
    <property type="match status" value="1"/>
</dbReference>
<evidence type="ECO:0000256" key="4">
    <source>
        <dbReference type="RuleBase" id="RU003946"/>
    </source>
</evidence>
<name>Q3ASH2_CHLCH</name>
<sequence>MFSKKIIRDAGIGLFLLGLSNGAHAVTHLASVPKPKIGNVIFMHPDGTSVSHWTAARMAIAGPDGTINWDRLPAMAVYRGHMKNSTGATSHGGATTHAFGVKVDADSYGMDRDRALTALSGKPMSIMREALAAGLAVGVVNSGNIDEPGTGVFLASSRSRKDGQAIAEQIIYSGAQVIMSGGERWLLPKGVKGRHGEGERSDGKNLIDVAQTLGYTIVYNRDELANLPKDTKRVLGVFAHHHTFFDHPEEELQKQKLPLYVANAPTVGEMTDAALRILSNQGKRFLLVVEEEGTDNFGNVNNAVGTLEALRRADAAYGVARSYVQRNPATLLLTAADSDASGLEVVSVAPDVAMKPLNKTTHNGAPLDGRTGTQSLPFIAEADQFGNRLPFGIAWTDMNDGAGGILARAEGINSEALRSGSCDNSDVYRLMYLTLFGRSADSKK</sequence>
<dbReference type="Gene3D" id="3.40.720.10">
    <property type="entry name" value="Alkaline Phosphatase, subunit A"/>
    <property type="match status" value="1"/>
</dbReference>
<dbReference type="InterPro" id="IPR001952">
    <property type="entry name" value="Alkaline_phosphatase"/>
</dbReference>
<keyword evidence="3" id="KW-0460">Magnesium</keyword>
<dbReference type="eggNOG" id="COG1785">
    <property type="taxonomic scope" value="Bacteria"/>
</dbReference>
<protein>
    <submittedName>
        <fullName evidence="6">Alkaline phosphatase</fullName>
        <ecNumber evidence="6">3.1.3.1</ecNumber>
    </submittedName>
</protein>
<reference evidence="6" key="1">
    <citation type="submission" date="2005-08" db="EMBL/GenBank/DDBJ databases">
        <title>Complete sequence of Chlorobium chlorochromatii CaD3.</title>
        <authorList>
            <person name="Copeland A."/>
            <person name="Lucas S."/>
            <person name="Lapidus A."/>
            <person name="Barry K."/>
            <person name="Detter J.C."/>
            <person name="Glavina T."/>
            <person name="Hammon N."/>
            <person name="Israni S."/>
            <person name="Pitluck S."/>
            <person name="Bryant D."/>
            <person name="Schmutz J."/>
            <person name="Larimer F."/>
            <person name="Land M."/>
            <person name="Kyrpides N."/>
            <person name="Ivanova N."/>
            <person name="Richardson P."/>
        </authorList>
    </citation>
    <scope>NUCLEOTIDE SEQUENCE [LARGE SCALE GENOMIC DNA]</scope>
    <source>
        <strain evidence="6">CaD3</strain>
    </source>
</reference>
<dbReference type="PRINTS" id="PR00113">
    <property type="entry name" value="ALKPHPHTASE"/>
</dbReference>
<accession>Q3ASH2</accession>
<feature type="binding site" evidence="3">
    <location>
        <position position="290"/>
    </location>
    <ligand>
        <name>Mg(2+)</name>
        <dbReference type="ChEBI" id="CHEBI:18420"/>
    </ligand>
</feature>
<dbReference type="GO" id="GO:0046872">
    <property type="term" value="F:metal ion binding"/>
    <property type="evidence" value="ECO:0007669"/>
    <property type="project" value="UniProtKB-KW"/>
</dbReference>
<dbReference type="STRING" id="340177.Cag_0787"/>
<feature type="binding site" evidence="3">
    <location>
        <position position="46"/>
    </location>
    <ligand>
        <name>Zn(2+)</name>
        <dbReference type="ChEBI" id="CHEBI:29105"/>
        <label>2</label>
    </ligand>
</feature>
<dbReference type="PANTHER" id="PTHR11596">
    <property type="entry name" value="ALKALINE PHOSPHATASE"/>
    <property type="match status" value="1"/>
</dbReference>
<feature type="signal peptide" evidence="5">
    <location>
        <begin position="1"/>
        <end position="25"/>
    </location>
</feature>
<gene>
    <name evidence="6" type="ordered locus">Cag_0787</name>
</gene>
<dbReference type="GO" id="GO:0004035">
    <property type="term" value="F:alkaline phosphatase activity"/>
    <property type="evidence" value="ECO:0007669"/>
    <property type="project" value="UniProtKB-EC"/>
</dbReference>
<evidence type="ECO:0000256" key="3">
    <source>
        <dbReference type="PIRSR" id="PIRSR601952-2"/>
    </source>
</evidence>
<feature type="binding site" evidence="3">
    <location>
        <position position="295"/>
    </location>
    <ligand>
        <name>Zn(2+)</name>
        <dbReference type="ChEBI" id="CHEBI:29105"/>
        <label>2</label>
    </ligand>
</feature>